<name>A0A1T4ZRP4_9FIRM</name>
<evidence type="ECO:0000313" key="5">
    <source>
        <dbReference type="Proteomes" id="UP000243406"/>
    </source>
</evidence>
<dbReference type="Gene3D" id="1.10.10.10">
    <property type="entry name" value="Winged helix-like DNA-binding domain superfamily/Winged helix DNA-binding domain"/>
    <property type="match status" value="1"/>
</dbReference>
<reference evidence="5" key="1">
    <citation type="submission" date="2017-02" db="EMBL/GenBank/DDBJ databases">
        <authorList>
            <person name="Varghese N."/>
            <person name="Submissions S."/>
        </authorList>
    </citation>
    <scope>NUCLEOTIDE SEQUENCE [LARGE SCALE GENOMIC DNA]</scope>
    <source>
        <strain evidence="5">ATCC 35199</strain>
    </source>
</reference>
<comment type="function">
    <text evidence="2 3">Might take part in the signal recognition particle (SRP) pathway. This is inferred from the conservation of its genetic proximity to ftsY/ffh. May be a regulatory protein.</text>
</comment>
<dbReference type="HAMAP" id="MF_00245">
    <property type="entry name" value="UPF0122"/>
    <property type="match status" value="1"/>
</dbReference>
<dbReference type="InterPro" id="IPR007394">
    <property type="entry name" value="UPF0122"/>
</dbReference>
<dbReference type="SUPFAM" id="SSF88659">
    <property type="entry name" value="Sigma3 and sigma4 domains of RNA polymerase sigma factors"/>
    <property type="match status" value="1"/>
</dbReference>
<dbReference type="Proteomes" id="UP000243406">
    <property type="component" value="Unassembled WGS sequence"/>
</dbReference>
<sequence>MELKKIVEIAQLLDLYGNLLTKKQKDVMEQYYNEDLSLSEISENLEISRQAIYDTIKRSEKLLYQYEEQLKFNDLILQKKHDFKNLINGLENLKTSIMSKDEAKMLTKINELIDYCKELSE</sequence>
<dbReference type="Pfam" id="PF04297">
    <property type="entry name" value="UPF0122"/>
    <property type="match status" value="1"/>
</dbReference>
<dbReference type="NCBIfam" id="NF045758">
    <property type="entry name" value="YlxM"/>
    <property type="match status" value="1"/>
</dbReference>
<dbReference type="AlphaFoldDB" id="A0A1T4ZRP4"/>
<proteinExistence type="inferred from homology"/>
<dbReference type="InterPro" id="IPR054831">
    <property type="entry name" value="UPF0122_fam_protein"/>
</dbReference>
<organism evidence="4 5">
    <name type="scientific">Acetoanaerobium noterae</name>
    <dbReference type="NCBI Taxonomy" id="745369"/>
    <lineage>
        <taxon>Bacteria</taxon>
        <taxon>Bacillati</taxon>
        <taxon>Bacillota</taxon>
        <taxon>Clostridia</taxon>
        <taxon>Peptostreptococcales</taxon>
        <taxon>Filifactoraceae</taxon>
        <taxon>Acetoanaerobium</taxon>
    </lineage>
</organism>
<dbReference type="OrthoDB" id="6392at2"/>
<dbReference type="PANTHER" id="PTHR40083:SF1">
    <property type="entry name" value="UPF0122 PROTEIN YLXM"/>
    <property type="match status" value="1"/>
</dbReference>
<evidence type="ECO:0000256" key="3">
    <source>
        <dbReference type="HAMAP-Rule" id="MF_00245"/>
    </source>
</evidence>
<protein>
    <recommendedName>
        <fullName evidence="3">UPF0122 protein SAMN02745120_0287</fullName>
    </recommendedName>
</protein>
<keyword evidence="5" id="KW-1185">Reference proteome</keyword>
<gene>
    <name evidence="4" type="ORF">SAMN02745120_0287</name>
</gene>
<accession>A0A1T4ZRP4</accession>
<evidence type="ECO:0000313" key="4">
    <source>
        <dbReference type="EMBL" id="SKB25346.1"/>
    </source>
</evidence>
<comment type="similarity">
    <text evidence="1 3">Belongs to the UPF0122 family.</text>
</comment>
<dbReference type="EMBL" id="FUYN01000001">
    <property type="protein sequence ID" value="SKB25346.1"/>
    <property type="molecule type" value="Genomic_DNA"/>
</dbReference>
<dbReference type="InterPro" id="IPR013324">
    <property type="entry name" value="RNA_pol_sigma_r3/r4-like"/>
</dbReference>
<dbReference type="PANTHER" id="PTHR40083">
    <property type="entry name" value="UPF0122 PROTEIN CBO2450/CLC_2298"/>
    <property type="match status" value="1"/>
</dbReference>
<dbReference type="RefSeq" id="WP_079588276.1">
    <property type="nucleotide sequence ID" value="NZ_CP154629.1"/>
</dbReference>
<evidence type="ECO:0000256" key="2">
    <source>
        <dbReference type="ARBA" id="ARBA00024764"/>
    </source>
</evidence>
<evidence type="ECO:0000256" key="1">
    <source>
        <dbReference type="ARBA" id="ARBA00008720"/>
    </source>
</evidence>
<dbReference type="InterPro" id="IPR036388">
    <property type="entry name" value="WH-like_DNA-bd_sf"/>
</dbReference>